<dbReference type="Proteomes" id="UP000011115">
    <property type="component" value="Unassembled WGS sequence"/>
</dbReference>
<sequence>MQVSNWFINARVRLWKPMVEEMYMEEVKKNNQEQNIEPNNNEIVGSKSSVPQEKLPISSNIIHNASPNDISTSTISTSPTGGGGSIPAQTVAGFSFIRSLNMENIDDQRNNKKARNEMQNCSTSTILSMEREIMNKVVQDETIKSEKFNNTQTRECYSLMTPNYTMDDQFGTRFNNQNHEQLATTFHQGNGHVSLTLGLPPNSENQHNYIGLENHYNQPTHHPNISYENIDFQSGKRYATQLLQDFVS</sequence>
<keyword evidence="1" id="KW-0238">DNA-binding</keyword>
<dbReference type="GO" id="GO:0003677">
    <property type="term" value="F:DNA binding"/>
    <property type="evidence" value="ECO:0007669"/>
    <property type="project" value="UniProtKB-KW"/>
</dbReference>
<reference evidence="4" key="2">
    <citation type="submission" date="2015-06" db="UniProtKB">
        <authorList>
            <consortium name="EnsemblPlants"/>
        </authorList>
    </citation>
    <scope>IDENTIFICATION</scope>
    <source>
        <strain evidence="4">DM1-3 516 R44</strain>
    </source>
</reference>
<evidence type="ECO:0000313" key="5">
    <source>
        <dbReference type="Proteomes" id="UP000011115"/>
    </source>
</evidence>
<dbReference type="OrthoDB" id="10056939at2759"/>
<evidence type="ECO:0000256" key="3">
    <source>
        <dbReference type="ARBA" id="ARBA00023242"/>
    </source>
</evidence>
<evidence type="ECO:0000256" key="1">
    <source>
        <dbReference type="ARBA" id="ARBA00023125"/>
    </source>
</evidence>
<keyword evidence="2" id="KW-0371">Homeobox</keyword>
<dbReference type="InterPro" id="IPR050224">
    <property type="entry name" value="TALE_homeobox"/>
</dbReference>
<name>M1BQG2_SOLTU</name>
<dbReference type="AlphaFoldDB" id="M1BQG2"/>
<keyword evidence="3" id="KW-0539">Nucleus</keyword>
<reference evidence="5" key="1">
    <citation type="journal article" date="2011" name="Nature">
        <title>Genome sequence and analysis of the tuber crop potato.</title>
        <authorList>
            <consortium name="The Potato Genome Sequencing Consortium"/>
        </authorList>
    </citation>
    <scope>NUCLEOTIDE SEQUENCE [LARGE SCALE GENOMIC DNA]</scope>
    <source>
        <strain evidence="5">cv. DM1-3 516 R44</strain>
    </source>
</reference>
<evidence type="ECO:0000313" key="4">
    <source>
        <dbReference type="EnsemblPlants" id="PGSC0003DMT400050526"/>
    </source>
</evidence>
<dbReference type="HOGENOM" id="CLU_1121702_0_0_1"/>
<gene>
    <name evidence="4" type="primary">LOC102590280</name>
</gene>
<dbReference type="ExpressionAtlas" id="M1BQG2">
    <property type="expression patterns" value="baseline and differential"/>
</dbReference>
<proteinExistence type="predicted"/>
<dbReference type="PANTHER" id="PTHR11850">
    <property type="entry name" value="HOMEOBOX PROTEIN TRANSCRIPTION FACTORS"/>
    <property type="match status" value="1"/>
</dbReference>
<dbReference type="EnsemblPlants" id="PGSC0003DMT400050526">
    <property type="protein sequence ID" value="PGSC0003DMT400050526"/>
    <property type="gene ID" value="PGSC0003DMG400019635"/>
</dbReference>
<organism evidence="4 5">
    <name type="scientific">Solanum tuberosum</name>
    <name type="common">Potato</name>
    <dbReference type="NCBI Taxonomy" id="4113"/>
    <lineage>
        <taxon>Eukaryota</taxon>
        <taxon>Viridiplantae</taxon>
        <taxon>Streptophyta</taxon>
        <taxon>Embryophyta</taxon>
        <taxon>Tracheophyta</taxon>
        <taxon>Spermatophyta</taxon>
        <taxon>Magnoliopsida</taxon>
        <taxon>eudicotyledons</taxon>
        <taxon>Gunneridae</taxon>
        <taxon>Pentapetalae</taxon>
        <taxon>asterids</taxon>
        <taxon>lamiids</taxon>
        <taxon>Solanales</taxon>
        <taxon>Solanaceae</taxon>
        <taxon>Solanoideae</taxon>
        <taxon>Solaneae</taxon>
        <taxon>Solanum</taxon>
    </lineage>
</organism>
<protein>
    <submittedName>
        <fullName evidence="4">BEL5 protein</fullName>
    </submittedName>
</protein>
<dbReference type="Gene3D" id="1.10.10.60">
    <property type="entry name" value="Homeodomain-like"/>
    <property type="match status" value="1"/>
</dbReference>
<accession>M1BQG2</accession>
<evidence type="ECO:0000256" key="2">
    <source>
        <dbReference type="ARBA" id="ARBA00023155"/>
    </source>
</evidence>
<keyword evidence="5" id="KW-1185">Reference proteome</keyword>
<dbReference type="Gramene" id="PGSC0003DMT400050526">
    <property type="protein sequence ID" value="PGSC0003DMT400050526"/>
    <property type="gene ID" value="PGSC0003DMG400019635"/>
</dbReference>